<evidence type="ECO:0000256" key="2">
    <source>
        <dbReference type="ARBA" id="ARBA00022857"/>
    </source>
</evidence>
<dbReference type="SUPFAM" id="SSF48179">
    <property type="entry name" value="6-phosphogluconate dehydrogenase C-terminal domain-like"/>
    <property type="match status" value="1"/>
</dbReference>
<dbReference type="PANTHER" id="PTHR11645:SF0">
    <property type="entry name" value="PYRROLINE-5-CARBOXYLATE REDUCTASE 3"/>
    <property type="match status" value="1"/>
</dbReference>
<dbReference type="HAMAP" id="MF_01925">
    <property type="entry name" value="P5C_reductase"/>
    <property type="match status" value="1"/>
</dbReference>
<dbReference type="Gene3D" id="1.10.3730.10">
    <property type="entry name" value="ProC C-terminal domain-like"/>
    <property type="match status" value="1"/>
</dbReference>
<reference evidence="10" key="1">
    <citation type="submission" date="2016-10" db="EMBL/GenBank/DDBJ databases">
        <authorList>
            <person name="Varghese N."/>
            <person name="Submissions S."/>
        </authorList>
    </citation>
    <scope>NUCLEOTIDE SEQUENCE [LARGE SCALE GENOMIC DNA]</scope>
    <source>
        <strain evidence="10">DSM 6150</strain>
    </source>
</reference>
<sequence length="272" mass="28734">MKITFIGGGNMASAMIGGMVKRGFTGRQIHVVDPDATRRTHLENEFGISTAEPGAPLPASDAVIFAVKPQQFRAVAEAVAPSLGNALVISVAAGIRAETLAQWFAPQPRIVRVMPNTPALIQSGMSGVYAAPAVTADDRELTERILSAIGEFVWVDDETDMDGITAISGSGPAYVFYFMEALQAAARAQGFNPETAKKLAYQTFAGAVKLAQESEDDIATLRAKVTSKGGTTERAINAFENSQLRATIIAAAAAAAARSRELGEEFGRDMEP</sequence>
<name>A0A1I5D0Q6_9NEIS</name>
<dbReference type="InterPro" id="IPR028939">
    <property type="entry name" value="P5C_Rdtase_cat_N"/>
</dbReference>
<proteinExistence type="inferred from homology"/>
<organism evidence="9 10">
    <name type="scientific">Formivibrio citricus</name>
    <dbReference type="NCBI Taxonomy" id="83765"/>
    <lineage>
        <taxon>Bacteria</taxon>
        <taxon>Pseudomonadati</taxon>
        <taxon>Pseudomonadota</taxon>
        <taxon>Betaproteobacteria</taxon>
        <taxon>Neisseriales</taxon>
        <taxon>Chitinibacteraceae</taxon>
        <taxon>Formivibrio</taxon>
    </lineage>
</organism>
<dbReference type="STRING" id="83765.SAMN05660284_02543"/>
<evidence type="ECO:0000256" key="1">
    <source>
        <dbReference type="ARBA" id="ARBA00005525"/>
    </source>
</evidence>
<dbReference type="Proteomes" id="UP000242869">
    <property type="component" value="Unassembled WGS sequence"/>
</dbReference>
<dbReference type="RefSeq" id="WP_091197307.1">
    <property type="nucleotide sequence ID" value="NZ_FOVE01000022.1"/>
</dbReference>
<dbReference type="GO" id="GO:0005737">
    <property type="term" value="C:cytoplasm"/>
    <property type="evidence" value="ECO:0007669"/>
    <property type="project" value="UniProtKB-SubCell"/>
</dbReference>
<dbReference type="InterPro" id="IPR008927">
    <property type="entry name" value="6-PGluconate_DH-like_C_sf"/>
</dbReference>
<evidence type="ECO:0000256" key="5">
    <source>
        <dbReference type="NCBIfam" id="TIGR00112"/>
    </source>
</evidence>
<dbReference type="InterPro" id="IPR029036">
    <property type="entry name" value="P5CR_dimer"/>
</dbReference>
<dbReference type="UniPathway" id="UPA00098">
    <property type="reaction ID" value="UER00361"/>
</dbReference>
<dbReference type="SUPFAM" id="SSF51735">
    <property type="entry name" value="NAD(P)-binding Rossmann-fold domains"/>
    <property type="match status" value="1"/>
</dbReference>
<dbReference type="EMBL" id="FOVE01000022">
    <property type="protein sequence ID" value="SFN92794.1"/>
    <property type="molecule type" value="Genomic_DNA"/>
</dbReference>
<dbReference type="NCBIfam" id="TIGR00112">
    <property type="entry name" value="proC"/>
    <property type="match status" value="1"/>
</dbReference>
<evidence type="ECO:0000313" key="9">
    <source>
        <dbReference type="EMBL" id="SFN92794.1"/>
    </source>
</evidence>
<evidence type="ECO:0000259" key="8">
    <source>
        <dbReference type="Pfam" id="PF14748"/>
    </source>
</evidence>
<dbReference type="InterPro" id="IPR036291">
    <property type="entry name" value="NAD(P)-bd_dom_sf"/>
</dbReference>
<dbReference type="Pfam" id="PF14748">
    <property type="entry name" value="P5CR_dimer"/>
    <property type="match status" value="1"/>
</dbReference>
<comment type="subcellular location">
    <subcellularLocation>
        <location evidence="4">Cytoplasm</location>
    </subcellularLocation>
</comment>
<dbReference type="InterPro" id="IPR000304">
    <property type="entry name" value="Pyrroline-COOH_reductase"/>
</dbReference>
<dbReference type="FunFam" id="1.10.3730.10:FF:000001">
    <property type="entry name" value="Pyrroline-5-carboxylate reductase"/>
    <property type="match status" value="1"/>
</dbReference>
<comment type="pathway">
    <text evidence="4">Amino-acid biosynthesis; L-proline biosynthesis; L-proline from L-glutamate 5-semialdehyde: step 1/1.</text>
</comment>
<gene>
    <name evidence="4" type="primary">proC</name>
    <name evidence="9" type="ORF">SAMN05660284_02543</name>
</gene>
<evidence type="ECO:0000259" key="7">
    <source>
        <dbReference type="Pfam" id="PF03807"/>
    </source>
</evidence>
<keyword evidence="3 4" id="KW-0560">Oxidoreductase</keyword>
<dbReference type="GO" id="GO:0004735">
    <property type="term" value="F:pyrroline-5-carboxylate reductase activity"/>
    <property type="evidence" value="ECO:0007669"/>
    <property type="project" value="UniProtKB-UniRule"/>
</dbReference>
<evidence type="ECO:0000256" key="3">
    <source>
        <dbReference type="ARBA" id="ARBA00023002"/>
    </source>
</evidence>
<keyword evidence="10" id="KW-1185">Reference proteome</keyword>
<comment type="similarity">
    <text evidence="1 4">Belongs to the pyrroline-5-carboxylate reductase family.</text>
</comment>
<evidence type="ECO:0000256" key="4">
    <source>
        <dbReference type="HAMAP-Rule" id="MF_01925"/>
    </source>
</evidence>
<dbReference type="Gene3D" id="3.40.50.720">
    <property type="entry name" value="NAD(P)-binding Rossmann-like Domain"/>
    <property type="match status" value="1"/>
</dbReference>
<dbReference type="GO" id="GO:0055129">
    <property type="term" value="P:L-proline biosynthetic process"/>
    <property type="evidence" value="ECO:0007669"/>
    <property type="project" value="UniProtKB-UniRule"/>
</dbReference>
<keyword evidence="2 4" id="KW-0521">NADP</keyword>
<dbReference type="OrthoDB" id="9805754at2"/>
<dbReference type="AlphaFoldDB" id="A0A1I5D0Q6"/>
<feature type="domain" description="Pyrroline-5-carboxylate reductase catalytic N-terminal" evidence="7">
    <location>
        <begin position="2"/>
        <end position="94"/>
    </location>
</feature>
<dbReference type="EC" id="1.5.1.2" evidence="4 5"/>
<feature type="binding site" evidence="6">
    <location>
        <begin position="66"/>
        <end position="69"/>
    </location>
    <ligand>
        <name>NADP(+)</name>
        <dbReference type="ChEBI" id="CHEBI:58349"/>
    </ligand>
</feature>
<keyword evidence="4" id="KW-0963">Cytoplasm</keyword>
<feature type="binding site" evidence="6">
    <location>
        <begin position="6"/>
        <end position="11"/>
    </location>
    <ligand>
        <name>NADP(+)</name>
        <dbReference type="ChEBI" id="CHEBI:58349"/>
    </ligand>
</feature>
<evidence type="ECO:0000313" key="10">
    <source>
        <dbReference type="Proteomes" id="UP000242869"/>
    </source>
</evidence>
<dbReference type="Pfam" id="PF03807">
    <property type="entry name" value="F420_oxidored"/>
    <property type="match status" value="1"/>
</dbReference>
<evidence type="ECO:0000256" key="6">
    <source>
        <dbReference type="PIRSR" id="PIRSR000193-1"/>
    </source>
</evidence>
<comment type="catalytic activity">
    <reaction evidence="4">
        <text>L-proline + NAD(+) = (S)-1-pyrroline-5-carboxylate + NADH + 2 H(+)</text>
        <dbReference type="Rhea" id="RHEA:14105"/>
        <dbReference type="ChEBI" id="CHEBI:15378"/>
        <dbReference type="ChEBI" id="CHEBI:17388"/>
        <dbReference type="ChEBI" id="CHEBI:57540"/>
        <dbReference type="ChEBI" id="CHEBI:57945"/>
        <dbReference type="ChEBI" id="CHEBI:60039"/>
        <dbReference type="EC" id="1.5.1.2"/>
    </reaction>
</comment>
<comment type="function">
    <text evidence="4">Catalyzes the reduction of 1-pyrroline-5-carboxylate (PCA) to L-proline.</text>
</comment>
<comment type="catalytic activity">
    <reaction evidence="4">
        <text>L-proline + NADP(+) = (S)-1-pyrroline-5-carboxylate + NADPH + 2 H(+)</text>
        <dbReference type="Rhea" id="RHEA:14109"/>
        <dbReference type="ChEBI" id="CHEBI:15378"/>
        <dbReference type="ChEBI" id="CHEBI:17388"/>
        <dbReference type="ChEBI" id="CHEBI:57783"/>
        <dbReference type="ChEBI" id="CHEBI:58349"/>
        <dbReference type="ChEBI" id="CHEBI:60039"/>
        <dbReference type="EC" id="1.5.1.2"/>
    </reaction>
</comment>
<keyword evidence="4" id="KW-0641">Proline biosynthesis</keyword>
<dbReference type="PIRSF" id="PIRSF000193">
    <property type="entry name" value="Pyrrol-5-carb_rd"/>
    <property type="match status" value="1"/>
</dbReference>
<keyword evidence="4" id="KW-0028">Amino-acid biosynthesis</keyword>
<feature type="domain" description="Pyrroline-5-carboxylate reductase dimerisation" evidence="8">
    <location>
        <begin position="158"/>
        <end position="262"/>
    </location>
</feature>
<protein>
    <recommendedName>
        <fullName evidence="4 5">Pyrroline-5-carboxylate reductase</fullName>
        <shortName evidence="4">P5C reductase</shortName>
        <shortName evidence="4">P5CR</shortName>
        <ecNumber evidence="4 5">1.5.1.2</ecNumber>
    </recommendedName>
    <alternativeName>
        <fullName evidence="4">PCA reductase</fullName>
    </alternativeName>
</protein>
<dbReference type="PANTHER" id="PTHR11645">
    <property type="entry name" value="PYRROLINE-5-CARBOXYLATE REDUCTASE"/>
    <property type="match status" value="1"/>
</dbReference>
<accession>A0A1I5D0Q6</accession>